<accession>A0A2R5GTE4</accession>
<reference evidence="1 2" key="1">
    <citation type="submission" date="2017-12" db="EMBL/GenBank/DDBJ databases">
        <title>Sequencing, de novo assembly and annotation of complete genome of a new Thraustochytrid species, strain FCC1311.</title>
        <authorList>
            <person name="Sedici K."/>
            <person name="Godart F."/>
            <person name="Aiese Cigliano R."/>
            <person name="Sanseverino W."/>
            <person name="Barakat M."/>
            <person name="Ortet P."/>
            <person name="Marechal E."/>
            <person name="Cagnac O."/>
            <person name="Amato A."/>
        </authorList>
    </citation>
    <scope>NUCLEOTIDE SEQUENCE [LARGE SCALE GENOMIC DNA]</scope>
</reference>
<gene>
    <name evidence="1" type="ORF">FCC1311_012201</name>
</gene>
<comment type="caution">
    <text evidence="1">The sequence shown here is derived from an EMBL/GenBank/DDBJ whole genome shotgun (WGS) entry which is preliminary data.</text>
</comment>
<evidence type="ECO:0000313" key="1">
    <source>
        <dbReference type="EMBL" id="GBG31923.1"/>
    </source>
</evidence>
<evidence type="ECO:0000313" key="2">
    <source>
        <dbReference type="Proteomes" id="UP000241890"/>
    </source>
</evidence>
<name>A0A2R5GTE4_9STRA</name>
<dbReference type="InParanoid" id="A0A2R5GTE4"/>
<dbReference type="AlphaFoldDB" id="A0A2R5GTE4"/>
<dbReference type="EMBL" id="BEYU01000110">
    <property type="protein sequence ID" value="GBG31923.1"/>
    <property type="molecule type" value="Genomic_DNA"/>
</dbReference>
<dbReference type="InterPro" id="IPR014729">
    <property type="entry name" value="Rossmann-like_a/b/a_fold"/>
</dbReference>
<organism evidence="1 2">
    <name type="scientific">Hondaea fermentalgiana</name>
    <dbReference type="NCBI Taxonomy" id="2315210"/>
    <lineage>
        <taxon>Eukaryota</taxon>
        <taxon>Sar</taxon>
        <taxon>Stramenopiles</taxon>
        <taxon>Bigyra</taxon>
        <taxon>Labyrinthulomycetes</taxon>
        <taxon>Thraustochytrida</taxon>
        <taxon>Thraustochytriidae</taxon>
        <taxon>Hondaea</taxon>
    </lineage>
</organism>
<dbReference type="Proteomes" id="UP000241890">
    <property type="component" value="Unassembled WGS sequence"/>
</dbReference>
<dbReference type="OrthoDB" id="40021at2759"/>
<protein>
    <submittedName>
        <fullName evidence="1">Uncharacterized protein</fullName>
    </submittedName>
</protein>
<proteinExistence type="predicted"/>
<sequence length="103" mass="11073">MKKGQSFMAEQERVRLVRALDCVDAAIIAVDDDRTVCKTLSLLHPDAFTNGGDQTNESIPEAAVCSKLGIELVDGLGGKVQSSSWLLARSRGESIKVKADPNE</sequence>
<keyword evidence="2" id="KW-1185">Reference proteome</keyword>
<dbReference type="Gene3D" id="3.40.50.620">
    <property type="entry name" value="HUPs"/>
    <property type="match status" value="1"/>
</dbReference>